<comment type="caution">
    <text evidence="1">The sequence shown here is derived from an EMBL/GenBank/DDBJ whole genome shotgun (WGS) entry which is preliminary data.</text>
</comment>
<dbReference type="GO" id="GO:0043165">
    <property type="term" value="P:Gram-negative-bacterium-type cell outer membrane assembly"/>
    <property type="evidence" value="ECO:0007669"/>
    <property type="project" value="InterPro"/>
</dbReference>
<organism evidence="1 2">
    <name type="scientific">Hansschlegelia zhihuaiae</name>
    <dbReference type="NCBI Taxonomy" id="405005"/>
    <lineage>
        <taxon>Bacteria</taxon>
        <taxon>Pseudomonadati</taxon>
        <taxon>Pseudomonadota</taxon>
        <taxon>Alphaproteobacteria</taxon>
        <taxon>Hyphomicrobiales</taxon>
        <taxon>Methylopilaceae</taxon>
        <taxon>Hansschlegelia</taxon>
    </lineage>
</organism>
<dbReference type="Pfam" id="PF04390">
    <property type="entry name" value="LptE"/>
    <property type="match status" value="1"/>
</dbReference>
<evidence type="ECO:0000313" key="1">
    <source>
        <dbReference type="EMBL" id="RXF68734.1"/>
    </source>
</evidence>
<dbReference type="RefSeq" id="WP_128779115.1">
    <property type="nucleotide sequence ID" value="NZ_RYFI01000024.1"/>
</dbReference>
<proteinExistence type="predicted"/>
<dbReference type="Proteomes" id="UP000289708">
    <property type="component" value="Unassembled WGS sequence"/>
</dbReference>
<dbReference type="GO" id="GO:0019867">
    <property type="term" value="C:outer membrane"/>
    <property type="evidence" value="ECO:0007669"/>
    <property type="project" value="InterPro"/>
</dbReference>
<dbReference type="EMBL" id="RYFI01000024">
    <property type="protein sequence ID" value="RXF68734.1"/>
    <property type="molecule type" value="Genomic_DNA"/>
</dbReference>
<dbReference type="Gene3D" id="3.30.160.150">
    <property type="entry name" value="Lipoprotein like domain"/>
    <property type="match status" value="1"/>
</dbReference>
<dbReference type="OrthoDB" id="7678210at2"/>
<keyword evidence="2" id="KW-1185">Reference proteome</keyword>
<evidence type="ECO:0000313" key="2">
    <source>
        <dbReference type="Proteomes" id="UP000289708"/>
    </source>
</evidence>
<accession>A0A4Q0M6V7</accession>
<reference evidence="1 2" key="1">
    <citation type="submission" date="2018-12" db="EMBL/GenBank/DDBJ databases">
        <title>bacterium Hansschlegelia zhihuaiae S113.</title>
        <authorList>
            <person name="He J."/>
        </authorList>
    </citation>
    <scope>NUCLEOTIDE SEQUENCE [LARGE SCALE GENOMIC DNA]</scope>
    <source>
        <strain evidence="1 2">S 113</strain>
    </source>
</reference>
<dbReference type="InterPro" id="IPR007485">
    <property type="entry name" value="LPS_assembly_LptE"/>
</dbReference>
<protein>
    <recommendedName>
        <fullName evidence="3">LPS-assembly lipoprotein</fullName>
    </recommendedName>
</protein>
<gene>
    <name evidence="1" type="ORF">EK403_19395</name>
</gene>
<name>A0A4Q0M6V7_9HYPH</name>
<dbReference type="AlphaFoldDB" id="A0A4Q0M6V7"/>
<sequence length="181" mass="19029">MWSPDGASIRRLVAVGALALALAGCFRPVYGDGPAAVLPGKSASVDVAAALKTVDIRPIDGRVGGKMRNELIFLLRGGDAAGPIAYRVNVKLSQYGQSAVVDPLAGIPETRTVTLTADYTMTRAGTLDSVATGNAVATATYFSGLQRFANIRAERDAEDRAATQLAERIRSRLQAYFATGK</sequence>
<evidence type="ECO:0008006" key="3">
    <source>
        <dbReference type="Google" id="ProtNLM"/>
    </source>
</evidence>